<evidence type="ECO:0000313" key="7">
    <source>
        <dbReference type="EMBL" id="ATQ76438.1"/>
    </source>
</evidence>
<dbReference type="EMBL" id="CP024608">
    <property type="protein sequence ID" value="ATQ76438.1"/>
    <property type="molecule type" value="Genomic_DNA"/>
</dbReference>
<dbReference type="Pfam" id="PF04055">
    <property type="entry name" value="Radical_SAM"/>
    <property type="match status" value="1"/>
</dbReference>
<dbReference type="InterPro" id="IPR013785">
    <property type="entry name" value="Aldolase_TIM"/>
</dbReference>
<dbReference type="Gene3D" id="3.20.20.70">
    <property type="entry name" value="Aldolase class I"/>
    <property type="match status" value="1"/>
</dbReference>
<dbReference type="CDD" id="cd01335">
    <property type="entry name" value="Radical_SAM"/>
    <property type="match status" value="1"/>
</dbReference>
<accession>A0A2D2DN66</accession>
<dbReference type="GO" id="GO:0051536">
    <property type="term" value="F:iron-sulfur cluster binding"/>
    <property type="evidence" value="ECO:0007669"/>
    <property type="project" value="UniProtKB-KW"/>
</dbReference>
<protein>
    <recommendedName>
        <fullName evidence="6">Radical SAM core domain-containing protein</fullName>
    </recommendedName>
</protein>
<evidence type="ECO:0000259" key="6">
    <source>
        <dbReference type="Pfam" id="PF04055"/>
    </source>
</evidence>
<sequence>MPEYAPRPRVPGLLKETKTMNDTAALNYVIKDQLIYLRKVEVQVAFNCNLTCKGCVHGSPARPVKMLSPEEFARDLAALGSAARVHKLLLVGGEPLLHPDLVELLKLAKASGVAKYVCVTTNGVGLENMSDDFFSNVDSIEVSHYPRVRLRYTREDLERKAQQFGFTFAISAYATFQETHLSVPLDDPALVQQIYKRCKPRAEWSCHTFAEGRYYMCPRSPILGERLGSCGQLVDNRPADGVMMRDNPDLFGDLLRYLQRDDPLEACKWCLGSDGASFPHLLQSKKAAIEEASRIVHFAPTLLSPRARAELAGLLAPEDGKAEAAAP</sequence>
<dbReference type="Proteomes" id="UP000229897">
    <property type="component" value="Chromosome"/>
</dbReference>
<keyword evidence="3" id="KW-0479">Metal-binding</keyword>
<keyword evidence="2" id="KW-0949">S-adenosyl-L-methionine</keyword>
<comment type="cofactor">
    <cofactor evidence="1">
        <name>[4Fe-4S] cluster</name>
        <dbReference type="ChEBI" id="CHEBI:49883"/>
    </cofactor>
</comment>
<dbReference type="SFLD" id="SFLDG01067">
    <property type="entry name" value="SPASM/twitch_domain_containing"/>
    <property type="match status" value="1"/>
</dbReference>
<dbReference type="AlphaFoldDB" id="A0A2D2DN66"/>
<dbReference type="GO" id="GO:0003824">
    <property type="term" value="F:catalytic activity"/>
    <property type="evidence" value="ECO:0007669"/>
    <property type="project" value="InterPro"/>
</dbReference>
<evidence type="ECO:0000256" key="1">
    <source>
        <dbReference type="ARBA" id="ARBA00001966"/>
    </source>
</evidence>
<evidence type="ECO:0000256" key="5">
    <source>
        <dbReference type="ARBA" id="ARBA00023014"/>
    </source>
</evidence>
<dbReference type="SFLD" id="SFLDS00029">
    <property type="entry name" value="Radical_SAM"/>
    <property type="match status" value="1"/>
</dbReference>
<proteinExistence type="predicted"/>
<dbReference type="InterPro" id="IPR058240">
    <property type="entry name" value="rSAM_sf"/>
</dbReference>
<keyword evidence="8" id="KW-1185">Reference proteome</keyword>
<evidence type="ECO:0000256" key="3">
    <source>
        <dbReference type="ARBA" id="ARBA00022723"/>
    </source>
</evidence>
<gene>
    <name evidence="7" type="ORF">CR152_19325</name>
</gene>
<feature type="domain" description="Radical SAM core" evidence="6">
    <location>
        <begin position="45"/>
        <end position="135"/>
    </location>
</feature>
<evidence type="ECO:0000256" key="2">
    <source>
        <dbReference type="ARBA" id="ARBA00022691"/>
    </source>
</evidence>
<organism evidence="7 8">
    <name type="scientific">Massilia violaceinigra</name>
    <dbReference type="NCBI Taxonomy" id="2045208"/>
    <lineage>
        <taxon>Bacteria</taxon>
        <taxon>Pseudomonadati</taxon>
        <taxon>Pseudomonadota</taxon>
        <taxon>Betaproteobacteria</taxon>
        <taxon>Burkholderiales</taxon>
        <taxon>Oxalobacteraceae</taxon>
        <taxon>Telluria group</taxon>
        <taxon>Massilia</taxon>
    </lineage>
</organism>
<evidence type="ECO:0000256" key="4">
    <source>
        <dbReference type="ARBA" id="ARBA00023004"/>
    </source>
</evidence>
<dbReference type="PANTHER" id="PTHR11228:SF7">
    <property type="entry name" value="PQQA PEPTIDE CYCLASE"/>
    <property type="match status" value="1"/>
</dbReference>
<dbReference type="InterPro" id="IPR050377">
    <property type="entry name" value="Radical_SAM_PqqE_MftC-like"/>
</dbReference>
<dbReference type="PANTHER" id="PTHR11228">
    <property type="entry name" value="RADICAL SAM DOMAIN PROTEIN"/>
    <property type="match status" value="1"/>
</dbReference>
<evidence type="ECO:0000313" key="8">
    <source>
        <dbReference type="Proteomes" id="UP000229897"/>
    </source>
</evidence>
<dbReference type="SUPFAM" id="SSF102114">
    <property type="entry name" value="Radical SAM enzymes"/>
    <property type="match status" value="1"/>
</dbReference>
<keyword evidence="4" id="KW-0408">Iron</keyword>
<dbReference type="GO" id="GO:0046872">
    <property type="term" value="F:metal ion binding"/>
    <property type="evidence" value="ECO:0007669"/>
    <property type="project" value="UniProtKB-KW"/>
</dbReference>
<keyword evidence="5" id="KW-0411">Iron-sulfur</keyword>
<reference evidence="7" key="1">
    <citation type="submission" date="2017-10" db="EMBL/GenBank/DDBJ databases">
        <title>Massilia psychrophilum sp. nov., a novel purple-pigmented bacterium isolated from Tianshan glacier, Xinjiang Municipality, China.</title>
        <authorList>
            <person name="Wang H."/>
        </authorList>
    </citation>
    <scope>NUCLEOTIDE SEQUENCE [LARGE SCALE GENOMIC DNA]</scope>
    <source>
        <strain evidence="7">B2</strain>
    </source>
</reference>
<dbReference type="InterPro" id="IPR007197">
    <property type="entry name" value="rSAM"/>
</dbReference>
<dbReference type="KEGG" id="mass:CR152_19325"/>
<name>A0A2D2DN66_9BURK</name>